<evidence type="ECO:0000259" key="7">
    <source>
        <dbReference type="Pfam" id="PF14322"/>
    </source>
</evidence>
<dbReference type="OrthoDB" id="5694214at2"/>
<accession>A0A1M5EAP9</accession>
<feature type="domain" description="RagB/SusD" evidence="6">
    <location>
        <begin position="291"/>
        <end position="557"/>
    </location>
</feature>
<proteinExistence type="inferred from homology"/>
<evidence type="ECO:0000256" key="5">
    <source>
        <dbReference type="ARBA" id="ARBA00023237"/>
    </source>
</evidence>
<sequence>MKKNRYTIVFIFLFLSFFSCKEEEWLEEDVLDFYSADNSYQTFDQFNQAVASLYNLTDLYNVWAALYGPFVWNFSTDMAYAATAATAGLNSYSASLTPENTYVINIWTRYYSIIFNANVVLGRIDGENTQFDTEEQRTILKAEASFLRAFSYRNLANLYGGVPLVLEETTEAKRDYVRASLDEVYAQIISDLEYAAANLPDVGDLWEEGRLTNAAAYHLLTELYINTGEYDKAIASATAVIDNPDYALMTSRFGSKISWEGDVYGDLFRRGNQNRNSGNTEGIWVAQYEYNVTGGGRGSILTQYLCPGYYNLTGLDGKPLFFAPTNQNGGRGIGWFVPSDYVLEEIWESDPNDMRNSEYNIIRDLVADNPESAYYGKNIVADNAFDQSGNTIYNRYWNAIFAKATPINDFPDEVFVDFETGEVTRNASQTFRDHYNIRLAETYLLRAEAYLNKGDLANAASDINVIRARANATPVEEGDVDIDYILDERARELTWEESRVMTLNRLGLIDERRTLHHPFNNGKYESYPIEDYHNLWPIPNREIERNTGAVLEQNPGY</sequence>
<dbReference type="EMBL" id="FQUX01000007">
    <property type="protein sequence ID" value="SHF76275.1"/>
    <property type="molecule type" value="Genomic_DNA"/>
</dbReference>
<dbReference type="Pfam" id="PF14322">
    <property type="entry name" value="SusD-like_3"/>
    <property type="match status" value="1"/>
</dbReference>
<evidence type="ECO:0000256" key="2">
    <source>
        <dbReference type="ARBA" id="ARBA00006275"/>
    </source>
</evidence>
<evidence type="ECO:0000313" key="9">
    <source>
        <dbReference type="Proteomes" id="UP000184406"/>
    </source>
</evidence>
<dbReference type="Pfam" id="PF07980">
    <property type="entry name" value="SusD_RagB"/>
    <property type="match status" value="1"/>
</dbReference>
<reference evidence="9" key="1">
    <citation type="submission" date="2016-11" db="EMBL/GenBank/DDBJ databases">
        <authorList>
            <person name="Varghese N."/>
            <person name="Submissions S."/>
        </authorList>
    </citation>
    <scope>NUCLEOTIDE SEQUENCE [LARGE SCALE GENOMIC DNA]</scope>
    <source>
        <strain evidence="9">DSM 17539</strain>
    </source>
</reference>
<dbReference type="InterPro" id="IPR011990">
    <property type="entry name" value="TPR-like_helical_dom_sf"/>
</dbReference>
<gene>
    <name evidence="8" type="ORF">SAMN03080594_10756</name>
</gene>
<dbReference type="AlphaFoldDB" id="A0A1M5EAP9"/>
<name>A0A1M5EAP9_9FLAO</name>
<dbReference type="Gene3D" id="1.25.40.390">
    <property type="match status" value="1"/>
</dbReference>
<dbReference type="InterPro" id="IPR033985">
    <property type="entry name" value="SusD-like_N"/>
</dbReference>
<evidence type="ECO:0000256" key="1">
    <source>
        <dbReference type="ARBA" id="ARBA00004442"/>
    </source>
</evidence>
<protein>
    <submittedName>
        <fullName evidence="8">Starch-binding associating with outer membrane</fullName>
    </submittedName>
</protein>
<dbReference type="SUPFAM" id="SSF48452">
    <property type="entry name" value="TPR-like"/>
    <property type="match status" value="1"/>
</dbReference>
<dbReference type="Proteomes" id="UP000184406">
    <property type="component" value="Unassembled WGS sequence"/>
</dbReference>
<dbReference type="InterPro" id="IPR012944">
    <property type="entry name" value="SusD_RagB_dom"/>
</dbReference>
<evidence type="ECO:0000259" key="6">
    <source>
        <dbReference type="Pfam" id="PF07980"/>
    </source>
</evidence>
<dbReference type="RefSeq" id="WP_072863851.1">
    <property type="nucleotide sequence ID" value="NZ_FQUX01000007.1"/>
</dbReference>
<feature type="domain" description="SusD-like N-terminal" evidence="7">
    <location>
        <begin position="81"/>
        <end position="224"/>
    </location>
</feature>
<comment type="subcellular location">
    <subcellularLocation>
        <location evidence="1">Cell outer membrane</location>
    </subcellularLocation>
</comment>
<organism evidence="8 9">
    <name type="scientific">Arenibacter palladensis</name>
    <dbReference type="NCBI Taxonomy" id="237373"/>
    <lineage>
        <taxon>Bacteria</taxon>
        <taxon>Pseudomonadati</taxon>
        <taxon>Bacteroidota</taxon>
        <taxon>Flavobacteriia</taxon>
        <taxon>Flavobacteriales</taxon>
        <taxon>Flavobacteriaceae</taxon>
        <taxon>Arenibacter</taxon>
    </lineage>
</organism>
<keyword evidence="9" id="KW-1185">Reference proteome</keyword>
<evidence type="ECO:0000256" key="3">
    <source>
        <dbReference type="ARBA" id="ARBA00022729"/>
    </source>
</evidence>
<keyword evidence="3" id="KW-0732">Signal</keyword>
<evidence type="ECO:0000313" key="8">
    <source>
        <dbReference type="EMBL" id="SHF76275.1"/>
    </source>
</evidence>
<comment type="similarity">
    <text evidence="2">Belongs to the SusD family.</text>
</comment>
<keyword evidence="4" id="KW-0472">Membrane</keyword>
<dbReference type="PROSITE" id="PS51257">
    <property type="entry name" value="PROKAR_LIPOPROTEIN"/>
    <property type="match status" value="1"/>
</dbReference>
<evidence type="ECO:0000256" key="4">
    <source>
        <dbReference type="ARBA" id="ARBA00023136"/>
    </source>
</evidence>
<keyword evidence="5" id="KW-0998">Cell outer membrane</keyword>
<dbReference type="GO" id="GO:0009279">
    <property type="term" value="C:cell outer membrane"/>
    <property type="evidence" value="ECO:0007669"/>
    <property type="project" value="UniProtKB-SubCell"/>
</dbReference>